<name>A0A0N4YS36_NIPBR</name>
<dbReference type="AlphaFoldDB" id="A0A0N4YS36"/>
<keyword evidence="2" id="KW-1185">Reference proteome</keyword>
<dbReference type="EMBL" id="UYSL01024752">
    <property type="protein sequence ID" value="VDL83795.1"/>
    <property type="molecule type" value="Genomic_DNA"/>
</dbReference>
<sequence length="105" mass="11589">MLTTSLISGNSTTPFNGHHSSDTVHIIRSEDRVADGNVAVAIRNWNPGAQSQKANKRRCFDLRPPSSSGFFQIHPTVTTMFAHWMYIVASDMVNTVETQAIIDGE</sequence>
<proteinExistence type="predicted"/>
<reference evidence="3" key="1">
    <citation type="submission" date="2017-02" db="UniProtKB">
        <authorList>
            <consortium name="WormBaseParasite"/>
        </authorList>
    </citation>
    <scope>IDENTIFICATION</scope>
</reference>
<protein>
    <submittedName>
        <fullName evidence="1 3">Uncharacterized protein</fullName>
    </submittedName>
</protein>
<organism evidence="3">
    <name type="scientific">Nippostrongylus brasiliensis</name>
    <name type="common">Rat hookworm</name>
    <dbReference type="NCBI Taxonomy" id="27835"/>
    <lineage>
        <taxon>Eukaryota</taxon>
        <taxon>Metazoa</taxon>
        <taxon>Ecdysozoa</taxon>
        <taxon>Nematoda</taxon>
        <taxon>Chromadorea</taxon>
        <taxon>Rhabditida</taxon>
        <taxon>Rhabditina</taxon>
        <taxon>Rhabditomorpha</taxon>
        <taxon>Strongyloidea</taxon>
        <taxon>Heligmosomidae</taxon>
        <taxon>Nippostrongylus</taxon>
    </lineage>
</organism>
<reference evidence="1 2" key="2">
    <citation type="submission" date="2018-11" db="EMBL/GenBank/DDBJ databases">
        <authorList>
            <consortium name="Pathogen Informatics"/>
        </authorList>
    </citation>
    <scope>NUCLEOTIDE SEQUENCE [LARGE SCALE GENOMIC DNA]</scope>
</reference>
<dbReference type="WBParaSite" id="NBR_0002005801-mRNA-1">
    <property type="protein sequence ID" value="NBR_0002005801-mRNA-1"/>
    <property type="gene ID" value="NBR_0002005801"/>
</dbReference>
<evidence type="ECO:0000313" key="2">
    <source>
        <dbReference type="Proteomes" id="UP000271162"/>
    </source>
</evidence>
<gene>
    <name evidence="1" type="ORF">NBR_LOCUS20059</name>
</gene>
<dbReference type="Proteomes" id="UP000271162">
    <property type="component" value="Unassembled WGS sequence"/>
</dbReference>
<accession>A0A0N4YS36</accession>
<evidence type="ECO:0000313" key="3">
    <source>
        <dbReference type="WBParaSite" id="NBR_0002005801-mRNA-1"/>
    </source>
</evidence>
<evidence type="ECO:0000313" key="1">
    <source>
        <dbReference type="EMBL" id="VDL83795.1"/>
    </source>
</evidence>